<dbReference type="Proteomes" id="UP000035680">
    <property type="component" value="Unassembled WGS sequence"/>
</dbReference>
<sequence length="91" mass="10653">MVLNDKNNQTISFLMNNGNLINSINEINLNNYTSLNDKIDKRDFEEIDKLEKNKDKPSSSFYLVNVDNAFGFIIICRCNQKTFETKIEVLW</sequence>
<dbReference type="AlphaFoldDB" id="A0A0K0FCW7"/>
<protein>
    <submittedName>
        <fullName evidence="2">Uncharacterized protein</fullName>
    </submittedName>
</protein>
<reference evidence="1" key="1">
    <citation type="submission" date="2014-07" db="EMBL/GenBank/DDBJ databases">
        <authorList>
            <person name="Martin A.A"/>
            <person name="De Silva N."/>
        </authorList>
    </citation>
    <scope>NUCLEOTIDE SEQUENCE</scope>
</reference>
<reference evidence="2" key="2">
    <citation type="submission" date="2015-08" db="UniProtKB">
        <authorList>
            <consortium name="WormBaseParasite"/>
        </authorList>
    </citation>
    <scope>IDENTIFICATION</scope>
</reference>
<dbReference type="WBParaSite" id="SVE_0668500.1">
    <property type="protein sequence ID" value="SVE_0668500.1"/>
    <property type="gene ID" value="SVE_0668500"/>
</dbReference>
<evidence type="ECO:0000313" key="2">
    <source>
        <dbReference type="WBParaSite" id="SVE_0668500.1"/>
    </source>
</evidence>
<evidence type="ECO:0000313" key="1">
    <source>
        <dbReference type="Proteomes" id="UP000035680"/>
    </source>
</evidence>
<accession>A0A0K0FCW7</accession>
<keyword evidence="1" id="KW-1185">Reference proteome</keyword>
<organism evidence="1 2">
    <name type="scientific">Strongyloides venezuelensis</name>
    <name type="common">Threadworm</name>
    <dbReference type="NCBI Taxonomy" id="75913"/>
    <lineage>
        <taxon>Eukaryota</taxon>
        <taxon>Metazoa</taxon>
        <taxon>Ecdysozoa</taxon>
        <taxon>Nematoda</taxon>
        <taxon>Chromadorea</taxon>
        <taxon>Rhabditida</taxon>
        <taxon>Tylenchina</taxon>
        <taxon>Panagrolaimomorpha</taxon>
        <taxon>Strongyloidoidea</taxon>
        <taxon>Strongyloididae</taxon>
        <taxon>Strongyloides</taxon>
    </lineage>
</organism>
<name>A0A0K0FCW7_STRVS</name>
<proteinExistence type="predicted"/>